<dbReference type="SUPFAM" id="SSF54211">
    <property type="entry name" value="Ribosomal protein S5 domain 2-like"/>
    <property type="match status" value="1"/>
</dbReference>
<evidence type="ECO:0000256" key="5">
    <source>
        <dbReference type="ARBA" id="ARBA00022777"/>
    </source>
</evidence>
<accession>A0A381PQ19</accession>
<dbReference type="InterPro" id="IPR006204">
    <property type="entry name" value="GHMP_kinase_N_dom"/>
</dbReference>
<organism evidence="10">
    <name type="scientific">marine metagenome</name>
    <dbReference type="NCBI Taxonomy" id="408172"/>
    <lineage>
        <taxon>unclassified sequences</taxon>
        <taxon>metagenomes</taxon>
        <taxon>ecological metagenomes</taxon>
    </lineage>
</organism>
<dbReference type="EC" id="2.7.1.148" evidence="2"/>
<evidence type="ECO:0000256" key="4">
    <source>
        <dbReference type="ARBA" id="ARBA00022741"/>
    </source>
</evidence>
<evidence type="ECO:0000259" key="8">
    <source>
        <dbReference type="Pfam" id="PF00288"/>
    </source>
</evidence>
<evidence type="ECO:0000259" key="9">
    <source>
        <dbReference type="Pfam" id="PF08544"/>
    </source>
</evidence>
<dbReference type="SUPFAM" id="SSF55060">
    <property type="entry name" value="GHMP Kinase, C-terminal domain"/>
    <property type="match status" value="1"/>
</dbReference>
<evidence type="ECO:0000256" key="1">
    <source>
        <dbReference type="ARBA" id="ARBA00009684"/>
    </source>
</evidence>
<dbReference type="InterPro" id="IPR036554">
    <property type="entry name" value="GHMP_kinase_C_sf"/>
</dbReference>
<dbReference type="NCBIfam" id="TIGR00154">
    <property type="entry name" value="ispE"/>
    <property type="match status" value="1"/>
</dbReference>
<dbReference type="EMBL" id="UINC01001041">
    <property type="protein sequence ID" value="SUZ68714.1"/>
    <property type="molecule type" value="Genomic_DNA"/>
</dbReference>
<evidence type="ECO:0000313" key="10">
    <source>
        <dbReference type="EMBL" id="SUZ68714.1"/>
    </source>
</evidence>
<dbReference type="GO" id="GO:0016114">
    <property type="term" value="P:terpenoid biosynthetic process"/>
    <property type="evidence" value="ECO:0007669"/>
    <property type="project" value="InterPro"/>
</dbReference>
<keyword evidence="4" id="KW-0547">Nucleotide-binding</keyword>
<evidence type="ECO:0000256" key="7">
    <source>
        <dbReference type="ARBA" id="ARBA00032554"/>
    </source>
</evidence>
<dbReference type="AlphaFoldDB" id="A0A381PQ19"/>
<name>A0A381PQ19_9ZZZZ</name>
<keyword evidence="3" id="KW-0808">Transferase</keyword>
<evidence type="ECO:0000256" key="6">
    <source>
        <dbReference type="ARBA" id="ARBA00022840"/>
    </source>
</evidence>
<dbReference type="Gene3D" id="3.30.70.890">
    <property type="entry name" value="GHMP kinase, C-terminal domain"/>
    <property type="match status" value="1"/>
</dbReference>
<sequence length="205" mass="21944">MSTLYDIGGLSIKLEKKIPAGRGLGGGSSNAAAMLKGIQELYDLNASNENLESIGLELGADVPFFIKGGTQIGDGIGELLTTVQAPVPGTYLLVMPDIHIDTAWAYGKIKKILDKPREAINFAGFVQGDIIHFEHFENDFEAIVVPAYPEIGYIKNTLRAFGARYAGLSGSGSTVFGIFDEDAAAKMAESHFSSKYHTAVSRPTQ</sequence>
<evidence type="ECO:0000256" key="2">
    <source>
        <dbReference type="ARBA" id="ARBA00012052"/>
    </source>
</evidence>
<keyword evidence="6" id="KW-0067">ATP-binding</keyword>
<dbReference type="Pfam" id="PF08544">
    <property type="entry name" value="GHMP_kinases_C"/>
    <property type="match status" value="1"/>
</dbReference>
<gene>
    <name evidence="10" type="ORF">METZ01_LOCUS21568</name>
</gene>
<proteinExistence type="inferred from homology"/>
<keyword evidence="5" id="KW-0418">Kinase</keyword>
<dbReference type="Pfam" id="PF00288">
    <property type="entry name" value="GHMP_kinases_N"/>
    <property type="match status" value="1"/>
</dbReference>
<evidence type="ECO:0000256" key="3">
    <source>
        <dbReference type="ARBA" id="ARBA00022679"/>
    </source>
</evidence>
<dbReference type="PANTHER" id="PTHR43527">
    <property type="entry name" value="4-DIPHOSPHOCYTIDYL-2-C-METHYL-D-ERYTHRITOL KINASE, CHLOROPLASTIC"/>
    <property type="match status" value="1"/>
</dbReference>
<dbReference type="InterPro" id="IPR004424">
    <property type="entry name" value="IspE"/>
</dbReference>
<dbReference type="InterPro" id="IPR020568">
    <property type="entry name" value="Ribosomal_Su5_D2-typ_SF"/>
</dbReference>
<feature type="domain" description="GHMP kinase C-terminal" evidence="9">
    <location>
        <begin position="136"/>
        <end position="191"/>
    </location>
</feature>
<dbReference type="InterPro" id="IPR013750">
    <property type="entry name" value="GHMP_kinase_C_dom"/>
</dbReference>
<feature type="domain" description="GHMP kinase N-terminal" evidence="8">
    <location>
        <begin position="8"/>
        <end position="69"/>
    </location>
</feature>
<comment type="similarity">
    <text evidence="1">Belongs to the GHMP kinase family. IspE subfamily.</text>
</comment>
<dbReference type="Gene3D" id="3.30.230.10">
    <property type="match status" value="1"/>
</dbReference>
<dbReference type="GO" id="GO:0005524">
    <property type="term" value="F:ATP binding"/>
    <property type="evidence" value="ECO:0007669"/>
    <property type="project" value="UniProtKB-KW"/>
</dbReference>
<protein>
    <recommendedName>
        <fullName evidence="2">4-(cytidine 5'-diphospho)-2-C-methyl-D-erythritol kinase</fullName>
        <ecNumber evidence="2">2.7.1.148</ecNumber>
    </recommendedName>
    <alternativeName>
        <fullName evidence="7">4-(cytidine-5'-diphospho)-2-C-methyl-D-erythritol kinase</fullName>
    </alternativeName>
</protein>
<dbReference type="PANTHER" id="PTHR43527:SF2">
    <property type="entry name" value="4-DIPHOSPHOCYTIDYL-2-C-METHYL-D-ERYTHRITOL KINASE, CHLOROPLASTIC"/>
    <property type="match status" value="1"/>
</dbReference>
<reference evidence="10" key="1">
    <citation type="submission" date="2018-05" db="EMBL/GenBank/DDBJ databases">
        <authorList>
            <person name="Lanie J.A."/>
            <person name="Ng W.-L."/>
            <person name="Kazmierczak K.M."/>
            <person name="Andrzejewski T.M."/>
            <person name="Davidsen T.M."/>
            <person name="Wayne K.J."/>
            <person name="Tettelin H."/>
            <person name="Glass J.I."/>
            <person name="Rusch D."/>
            <person name="Podicherti R."/>
            <person name="Tsui H.-C.T."/>
            <person name="Winkler M.E."/>
        </authorList>
    </citation>
    <scope>NUCLEOTIDE SEQUENCE</scope>
</reference>
<dbReference type="InterPro" id="IPR014721">
    <property type="entry name" value="Ribsml_uS5_D2-typ_fold_subgr"/>
</dbReference>
<dbReference type="GO" id="GO:0050515">
    <property type="term" value="F:4-(cytidine 5'-diphospho)-2-C-methyl-D-erythritol kinase activity"/>
    <property type="evidence" value="ECO:0007669"/>
    <property type="project" value="UniProtKB-EC"/>
</dbReference>